<protein>
    <recommendedName>
        <fullName evidence="5">Type II toxin-antitoxin system PemK/MazF family toxin</fullName>
    </recommendedName>
</protein>
<dbReference type="GO" id="GO:0003677">
    <property type="term" value="F:DNA binding"/>
    <property type="evidence" value="ECO:0007669"/>
    <property type="project" value="InterPro"/>
</dbReference>
<comment type="similarity">
    <text evidence="1">Belongs to the PemK/MazF family.</text>
</comment>
<dbReference type="Pfam" id="PF02452">
    <property type="entry name" value="PemK_toxin"/>
    <property type="match status" value="1"/>
</dbReference>
<evidence type="ECO:0000256" key="2">
    <source>
        <dbReference type="ARBA" id="ARBA00022649"/>
    </source>
</evidence>
<name>A0A9W6SNU1_9ACTN</name>
<gene>
    <name evidence="3" type="ORF">Afil01_42000</name>
</gene>
<keyword evidence="2" id="KW-1277">Toxin-antitoxin system</keyword>
<evidence type="ECO:0008006" key="5">
    <source>
        <dbReference type="Google" id="ProtNLM"/>
    </source>
</evidence>
<evidence type="ECO:0000313" key="4">
    <source>
        <dbReference type="Proteomes" id="UP001165079"/>
    </source>
</evidence>
<keyword evidence="4" id="KW-1185">Reference proteome</keyword>
<evidence type="ECO:0000313" key="3">
    <source>
        <dbReference type="EMBL" id="GLZ79393.1"/>
    </source>
</evidence>
<dbReference type="InterPro" id="IPR003477">
    <property type="entry name" value="PemK-like"/>
</dbReference>
<reference evidence="3" key="1">
    <citation type="submission" date="2023-03" db="EMBL/GenBank/DDBJ databases">
        <title>Actinorhabdospora filicis NBRC 111898.</title>
        <authorList>
            <person name="Ichikawa N."/>
            <person name="Sato H."/>
            <person name="Tonouchi N."/>
        </authorList>
    </citation>
    <scope>NUCLEOTIDE SEQUENCE</scope>
    <source>
        <strain evidence="3">NBRC 111898</strain>
    </source>
</reference>
<comment type="caution">
    <text evidence="3">The sequence shown here is derived from an EMBL/GenBank/DDBJ whole genome shotgun (WGS) entry which is preliminary data.</text>
</comment>
<dbReference type="SUPFAM" id="SSF50118">
    <property type="entry name" value="Cell growth inhibitor/plasmid maintenance toxic component"/>
    <property type="match status" value="1"/>
</dbReference>
<dbReference type="Proteomes" id="UP001165079">
    <property type="component" value="Unassembled WGS sequence"/>
</dbReference>
<dbReference type="InterPro" id="IPR011067">
    <property type="entry name" value="Plasmid_toxin/cell-grow_inhib"/>
</dbReference>
<dbReference type="EMBL" id="BSTX01000003">
    <property type="protein sequence ID" value="GLZ79393.1"/>
    <property type="molecule type" value="Genomic_DNA"/>
</dbReference>
<accession>A0A9W6SNU1</accession>
<dbReference type="AlphaFoldDB" id="A0A9W6SNU1"/>
<dbReference type="Gene3D" id="2.30.30.110">
    <property type="match status" value="1"/>
</dbReference>
<organism evidence="3 4">
    <name type="scientific">Actinorhabdospora filicis</name>
    <dbReference type="NCBI Taxonomy" id="1785913"/>
    <lineage>
        <taxon>Bacteria</taxon>
        <taxon>Bacillati</taxon>
        <taxon>Actinomycetota</taxon>
        <taxon>Actinomycetes</taxon>
        <taxon>Micromonosporales</taxon>
        <taxon>Micromonosporaceae</taxon>
        <taxon>Actinorhabdospora</taxon>
    </lineage>
</organism>
<proteinExistence type="inferred from homology"/>
<evidence type="ECO:0000256" key="1">
    <source>
        <dbReference type="ARBA" id="ARBA00007521"/>
    </source>
</evidence>
<sequence length="94" mass="10112">MPGVWGREQQGPRPAVIIQSDSFATSVVTVAITSASAAPAIYRPEIEIDGHRTRVLTDQIYSVSPDRFGKFKGALDPAEIMALDSALLLKLGLM</sequence>